<evidence type="ECO:0000313" key="3">
    <source>
        <dbReference type="Proteomes" id="UP000887013"/>
    </source>
</evidence>
<feature type="non-terminal residue" evidence="2">
    <location>
        <position position="61"/>
    </location>
</feature>
<organism evidence="2 3">
    <name type="scientific">Nephila pilipes</name>
    <name type="common">Giant wood spider</name>
    <name type="synonym">Nephila maculata</name>
    <dbReference type="NCBI Taxonomy" id="299642"/>
    <lineage>
        <taxon>Eukaryota</taxon>
        <taxon>Metazoa</taxon>
        <taxon>Ecdysozoa</taxon>
        <taxon>Arthropoda</taxon>
        <taxon>Chelicerata</taxon>
        <taxon>Arachnida</taxon>
        <taxon>Araneae</taxon>
        <taxon>Araneomorphae</taxon>
        <taxon>Entelegynae</taxon>
        <taxon>Araneoidea</taxon>
        <taxon>Nephilidae</taxon>
        <taxon>Nephila</taxon>
    </lineage>
</organism>
<feature type="region of interest" description="Disordered" evidence="1">
    <location>
        <begin position="1"/>
        <end position="21"/>
    </location>
</feature>
<accession>A0A8X6Q673</accession>
<dbReference type="Proteomes" id="UP000887013">
    <property type="component" value="Unassembled WGS sequence"/>
</dbReference>
<name>A0A8X6Q673_NEPPI</name>
<evidence type="ECO:0000313" key="2">
    <source>
        <dbReference type="EMBL" id="GFU08686.1"/>
    </source>
</evidence>
<feature type="compositionally biased region" description="Polar residues" evidence="1">
    <location>
        <begin position="12"/>
        <end position="21"/>
    </location>
</feature>
<keyword evidence="3" id="KW-1185">Reference proteome</keyword>
<reference evidence="2" key="1">
    <citation type="submission" date="2020-08" db="EMBL/GenBank/DDBJ databases">
        <title>Multicomponent nature underlies the extraordinary mechanical properties of spider dragline silk.</title>
        <authorList>
            <person name="Kono N."/>
            <person name="Nakamura H."/>
            <person name="Mori M."/>
            <person name="Yoshida Y."/>
            <person name="Ohtoshi R."/>
            <person name="Malay A.D."/>
            <person name="Moran D.A.P."/>
            <person name="Tomita M."/>
            <person name="Numata K."/>
            <person name="Arakawa K."/>
        </authorList>
    </citation>
    <scope>NUCLEOTIDE SEQUENCE</scope>
</reference>
<comment type="caution">
    <text evidence="2">The sequence shown here is derived from an EMBL/GenBank/DDBJ whole genome shotgun (WGS) entry which is preliminary data.</text>
</comment>
<evidence type="ECO:0000256" key="1">
    <source>
        <dbReference type="SAM" id="MobiDB-lite"/>
    </source>
</evidence>
<dbReference type="AlphaFoldDB" id="A0A8X6Q673"/>
<protein>
    <submittedName>
        <fullName evidence="2">Uncharacterized protein</fullName>
    </submittedName>
</protein>
<sequence>MQPGASHFDSPPLSSVGPSTLLSLPDAEGKTHLDVEDAVSGLIVLCRTITRNFLVDMDFHY</sequence>
<dbReference type="EMBL" id="BMAW01028708">
    <property type="protein sequence ID" value="GFU08686.1"/>
    <property type="molecule type" value="Genomic_DNA"/>
</dbReference>
<proteinExistence type="predicted"/>
<gene>
    <name evidence="2" type="ORF">NPIL_154081</name>
</gene>